<gene>
    <name evidence="2" type="ORF">HETSPECPRED_004884</name>
</gene>
<reference evidence="2" key="1">
    <citation type="submission" date="2021-03" db="EMBL/GenBank/DDBJ databases">
        <authorList>
            <person name="Tagirdzhanova G."/>
        </authorList>
    </citation>
    <scope>NUCLEOTIDE SEQUENCE</scope>
</reference>
<feature type="chain" id="PRO_5034395629" evidence="1">
    <location>
        <begin position="22"/>
        <end position="176"/>
    </location>
</feature>
<keyword evidence="3" id="KW-1185">Reference proteome</keyword>
<evidence type="ECO:0000313" key="2">
    <source>
        <dbReference type="EMBL" id="CAF9905128.1"/>
    </source>
</evidence>
<feature type="signal peptide" evidence="1">
    <location>
        <begin position="1"/>
        <end position="21"/>
    </location>
</feature>
<dbReference type="EMBL" id="CAJPDS010000003">
    <property type="protein sequence ID" value="CAF9905128.1"/>
    <property type="molecule type" value="Genomic_DNA"/>
</dbReference>
<dbReference type="AlphaFoldDB" id="A0A8H3EIF3"/>
<keyword evidence="1" id="KW-0732">Signal</keyword>
<accession>A0A8H3EIF3</accession>
<dbReference type="Proteomes" id="UP000664521">
    <property type="component" value="Unassembled WGS sequence"/>
</dbReference>
<proteinExistence type="predicted"/>
<name>A0A8H3EIF3_9LECA</name>
<evidence type="ECO:0000256" key="1">
    <source>
        <dbReference type="SAM" id="SignalP"/>
    </source>
</evidence>
<organism evidence="2 3">
    <name type="scientific">Heterodermia speciosa</name>
    <dbReference type="NCBI Taxonomy" id="116794"/>
    <lineage>
        <taxon>Eukaryota</taxon>
        <taxon>Fungi</taxon>
        <taxon>Dikarya</taxon>
        <taxon>Ascomycota</taxon>
        <taxon>Pezizomycotina</taxon>
        <taxon>Lecanoromycetes</taxon>
        <taxon>OSLEUM clade</taxon>
        <taxon>Lecanoromycetidae</taxon>
        <taxon>Caliciales</taxon>
        <taxon>Physciaceae</taxon>
        <taxon>Heterodermia</taxon>
    </lineage>
</organism>
<evidence type="ECO:0000313" key="3">
    <source>
        <dbReference type="Proteomes" id="UP000664521"/>
    </source>
</evidence>
<comment type="caution">
    <text evidence="2">The sequence shown here is derived from an EMBL/GenBank/DDBJ whole genome shotgun (WGS) entry which is preliminary data.</text>
</comment>
<sequence length="176" mass="19494">MPLFQALLFLVSIELFSVCHALSIHRDRTTNIPEALSLNTTKVGTVYDYFVYGSSTKIRFTTLSDRFMINSPDTNMCLTRGLLITTRSVAARGGKALASKAELEFDYQSADLQLEHSDQGPGGMELAVLADLLYGIAYVMYADGLHVEVKLDVWDGRLHVGNGWLLNKDHPQARIG</sequence>
<protein>
    <submittedName>
        <fullName evidence="2">Uncharacterized protein</fullName>
    </submittedName>
</protein>